<accession>A0A8J7WHM3</accession>
<evidence type="ECO:0000259" key="1">
    <source>
        <dbReference type="PROSITE" id="PS51708"/>
    </source>
</evidence>
<keyword evidence="3" id="KW-1185">Reference proteome</keyword>
<dbReference type="InterPro" id="IPR007899">
    <property type="entry name" value="CHAD_dom"/>
</dbReference>
<dbReference type="PANTHER" id="PTHR39339">
    <property type="entry name" value="SLR1444 PROTEIN"/>
    <property type="match status" value="1"/>
</dbReference>
<dbReference type="EMBL" id="JAGSXH010000009">
    <property type="protein sequence ID" value="MBS2962291.1"/>
    <property type="molecule type" value="Genomic_DNA"/>
</dbReference>
<feature type="domain" description="CHAD" evidence="1">
    <location>
        <begin position="25"/>
        <end position="315"/>
    </location>
</feature>
<dbReference type="PROSITE" id="PS51708">
    <property type="entry name" value="CHAD"/>
    <property type="match status" value="1"/>
</dbReference>
<gene>
    <name evidence="2" type="ORF">KGA66_04485</name>
</gene>
<organism evidence="2 3">
    <name type="scientific">Actinocrinis puniceicyclus</name>
    <dbReference type="NCBI Taxonomy" id="977794"/>
    <lineage>
        <taxon>Bacteria</taxon>
        <taxon>Bacillati</taxon>
        <taxon>Actinomycetota</taxon>
        <taxon>Actinomycetes</taxon>
        <taxon>Catenulisporales</taxon>
        <taxon>Actinospicaceae</taxon>
        <taxon>Actinocrinis</taxon>
    </lineage>
</organism>
<evidence type="ECO:0000313" key="2">
    <source>
        <dbReference type="EMBL" id="MBS2962291.1"/>
    </source>
</evidence>
<dbReference type="InterPro" id="IPR038186">
    <property type="entry name" value="CHAD_dom_sf"/>
</dbReference>
<proteinExistence type="predicted"/>
<dbReference type="SMART" id="SM00880">
    <property type="entry name" value="CHAD"/>
    <property type="match status" value="1"/>
</dbReference>
<comment type="caution">
    <text evidence="2">The sequence shown here is derived from an EMBL/GenBank/DDBJ whole genome shotgun (WGS) entry which is preliminary data.</text>
</comment>
<dbReference type="Gene3D" id="1.40.20.10">
    <property type="entry name" value="CHAD domain"/>
    <property type="match status" value="1"/>
</dbReference>
<dbReference type="Proteomes" id="UP000677913">
    <property type="component" value="Unassembled WGS sequence"/>
</dbReference>
<dbReference type="AlphaFoldDB" id="A0A8J7WHM3"/>
<dbReference type="PANTHER" id="PTHR39339:SF1">
    <property type="entry name" value="CHAD DOMAIN-CONTAINING PROTEIN"/>
    <property type="match status" value="1"/>
</dbReference>
<sequence length="328" mass="35479">MTETDAGQRVGAQRSAGEARAGGAVPTAFEVLRGYLAAQSNAFLTQLPRLRDGKPEASHRIRVACRRSRSLLRTYRPLLDAEWADGLAARIGEFTQVVSPERDIEVVRAQLLNALDKMADESSGAARARTLLDRMLHREYAIAHEATLAELAGPRFHALADQLALAPEAMTVQQQAHSPAPEVLYPLVANTFSVIERRVAALPDPRQQNAKDMLVNDPADEQWHRLRIAAKRCRYAAEVCAPVAGAQAAALADAMAVITEELGAQQDASVASAVLLRAAGTPRIAAPTGFVLGRLLGEARAGILRSRLAFPPLWRRAADPGLRTWLES</sequence>
<reference evidence="2" key="1">
    <citation type="submission" date="2021-04" db="EMBL/GenBank/DDBJ databases">
        <title>Genome based classification of Actinospica acidithermotolerans sp. nov., an actinobacterium isolated from an Indonesian hot spring.</title>
        <authorList>
            <person name="Kusuma A.B."/>
            <person name="Putra K.E."/>
            <person name="Nafisah S."/>
            <person name="Loh J."/>
            <person name="Nouioui I."/>
            <person name="Goodfellow M."/>
        </authorList>
    </citation>
    <scope>NUCLEOTIDE SEQUENCE</scope>
    <source>
        <strain evidence="2">DSM 45618</strain>
    </source>
</reference>
<dbReference type="RefSeq" id="WP_211464793.1">
    <property type="nucleotide sequence ID" value="NZ_JAGSXH010000009.1"/>
</dbReference>
<dbReference type="Pfam" id="PF05235">
    <property type="entry name" value="CHAD"/>
    <property type="match status" value="1"/>
</dbReference>
<name>A0A8J7WHM3_9ACTN</name>
<evidence type="ECO:0000313" key="3">
    <source>
        <dbReference type="Proteomes" id="UP000677913"/>
    </source>
</evidence>
<protein>
    <submittedName>
        <fullName evidence="2">CHAD domain-containing protein</fullName>
    </submittedName>
</protein>